<evidence type="ECO:0000313" key="1">
    <source>
        <dbReference type="EMBL" id="GBN26340.1"/>
    </source>
</evidence>
<proteinExistence type="predicted"/>
<dbReference type="Proteomes" id="UP000499080">
    <property type="component" value="Unassembled WGS sequence"/>
</dbReference>
<dbReference type="AlphaFoldDB" id="A0A4Y2MIZ0"/>
<comment type="caution">
    <text evidence="1">The sequence shown here is derived from an EMBL/GenBank/DDBJ whole genome shotgun (WGS) entry which is preliminary data.</text>
</comment>
<keyword evidence="2" id="KW-1185">Reference proteome</keyword>
<gene>
    <name evidence="1" type="ORF">AVEN_84171_1</name>
</gene>
<protein>
    <submittedName>
        <fullName evidence="1">Uncharacterized protein</fullName>
    </submittedName>
</protein>
<dbReference type="EMBL" id="BGPR01007372">
    <property type="protein sequence ID" value="GBN26340.1"/>
    <property type="molecule type" value="Genomic_DNA"/>
</dbReference>
<sequence length="115" mass="13124">MEFLTRGKHWEAAVTSQCRCQNSLPRNSRYVWATSNIFPPPDKNPDKCFAAPTPTTIGFDLRSVEHQLRKQFVLPWALWNSQSPETSSNGSCDSHEYASPPLVYRLLGQLLCVWL</sequence>
<organism evidence="1 2">
    <name type="scientific">Araneus ventricosus</name>
    <name type="common">Orbweaver spider</name>
    <name type="synonym">Epeira ventricosa</name>
    <dbReference type="NCBI Taxonomy" id="182803"/>
    <lineage>
        <taxon>Eukaryota</taxon>
        <taxon>Metazoa</taxon>
        <taxon>Ecdysozoa</taxon>
        <taxon>Arthropoda</taxon>
        <taxon>Chelicerata</taxon>
        <taxon>Arachnida</taxon>
        <taxon>Araneae</taxon>
        <taxon>Araneomorphae</taxon>
        <taxon>Entelegynae</taxon>
        <taxon>Araneoidea</taxon>
        <taxon>Araneidae</taxon>
        <taxon>Araneus</taxon>
    </lineage>
</organism>
<reference evidence="1 2" key="1">
    <citation type="journal article" date="2019" name="Sci. Rep.">
        <title>Orb-weaving spider Araneus ventricosus genome elucidates the spidroin gene catalogue.</title>
        <authorList>
            <person name="Kono N."/>
            <person name="Nakamura H."/>
            <person name="Ohtoshi R."/>
            <person name="Moran D.A.P."/>
            <person name="Shinohara A."/>
            <person name="Yoshida Y."/>
            <person name="Fujiwara M."/>
            <person name="Mori M."/>
            <person name="Tomita M."/>
            <person name="Arakawa K."/>
        </authorList>
    </citation>
    <scope>NUCLEOTIDE SEQUENCE [LARGE SCALE GENOMIC DNA]</scope>
</reference>
<accession>A0A4Y2MIZ0</accession>
<name>A0A4Y2MIZ0_ARAVE</name>
<evidence type="ECO:0000313" key="2">
    <source>
        <dbReference type="Proteomes" id="UP000499080"/>
    </source>
</evidence>